<reference evidence="1 2" key="1">
    <citation type="submission" date="2021-02" db="EMBL/GenBank/DDBJ databases">
        <title>Actinophytocola xerophila sp. nov., isolated from soil of cotton cropping field.</title>
        <authorList>
            <person name="Huang R."/>
            <person name="Chen X."/>
            <person name="Ge X."/>
            <person name="Liu W."/>
        </authorList>
    </citation>
    <scope>NUCLEOTIDE SEQUENCE [LARGE SCALE GENOMIC DNA]</scope>
    <source>
        <strain evidence="1 2">S1-96</strain>
    </source>
</reference>
<protein>
    <submittedName>
        <fullName evidence="1">Uncharacterized protein</fullName>
    </submittedName>
</protein>
<dbReference type="EMBL" id="JAFFZE010000015">
    <property type="protein sequence ID" value="MCT2585455.1"/>
    <property type="molecule type" value="Genomic_DNA"/>
</dbReference>
<name>A0ABT2JC83_9PSEU</name>
<keyword evidence="2" id="KW-1185">Reference proteome</keyword>
<dbReference type="RefSeq" id="WP_260193031.1">
    <property type="nucleotide sequence ID" value="NZ_JAFFZE010000015.1"/>
</dbReference>
<proteinExistence type="predicted"/>
<sequence>MKPKKVLLLVAAAVLIYTLVVHPTQLGDGVQTIFGWVGDGLESIVAFFRSAVE</sequence>
<organism evidence="1 2">
    <name type="scientific">Actinophytocola gossypii</name>
    <dbReference type="NCBI Taxonomy" id="2812003"/>
    <lineage>
        <taxon>Bacteria</taxon>
        <taxon>Bacillati</taxon>
        <taxon>Actinomycetota</taxon>
        <taxon>Actinomycetes</taxon>
        <taxon>Pseudonocardiales</taxon>
        <taxon>Pseudonocardiaceae</taxon>
    </lineage>
</organism>
<comment type="caution">
    <text evidence="1">The sequence shown here is derived from an EMBL/GenBank/DDBJ whole genome shotgun (WGS) entry which is preliminary data.</text>
</comment>
<dbReference type="Proteomes" id="UP001156441">
    <property type="component" value="Unassembled WGS sequence"/>
</dbReference>
<evidence type="ECO:0000313" key="2">
    <source>
        <dbReference type="Proteomes" id="UP001156441"/>
    </source>
</evidence>
<gene>
    <name evidence="1" type="ORF">JT362_20240</name>
</gene>
<evidence type="ECO:0000313" key="1">
    <source>
        <dbReference type="EMBL" id="MCT2585455.1"/>
    </source>
</evidence>
<accession>A0ABT2JC83</accession>